<keyword evidence="3 6" id="KW-1133">Transmembrane helix</keyword>
<dbReference type="InterPro" id="IPR019184">
    <property type="entry name" value="Uncharacterised_TM-17"/>
</dbReference>
<dbReference type="PANTHER" id="PTHR13531:SF6">
    <property type="entry name" value="TMEM (HUMAN TRANSMEMBRANE PROTEIN) HOMOLOG"/>
    <property type="match status" value="1"/>
</dbReference>
<dbReference type="GO" id="GO:1905515">
    <property type="term" value="P:non-motile cilium assembly"/>
    <property type="evidence" value="ECO:0007669"/>
    <property type="project" value="TreeGrafter"/>
</dbReference>
<dbReference type="EMBL" id="GL349446">
    <property type="protein sequence ID" value="KNC47358.1"/>
    <property type="molecule type" value="Genomic_DNA"/>
</dbReference>
<dbReference type="PANTHER" id="PTHR13531">
    <property type="entry name" value="GEO07735P1-RELATED-RELATED"/>
    <property type="match status" value="1"/>
</dbReference>
<feature type="region of interest" description="Disordered" evidence="5">
    <location>
        <begin position="224"/>
        <end position="249"/>
    </location>
</feature>
<name>A0A0L0D7S4_THETB</name>
<comment type="subcellular location">
    <subcellularLocation>
        <location evidence="1">Membrane</location>
        <topology evidence="1">Multi-pass membrane protein</topology>
    </subcellularLocation>
</comment>
<feature type="transmembrane region" description="Helical" evidence="6">
    <location>
        <begin position="131"/>
        <end position="152"/>
    </location>
</feature>
<keyword evidence="2 6" id="KW-0812">Transmembrane</keyword>
<reference evidence="7 8" key="1">
    <citation type="submission" date="2010-05" db="EMBL/GenBank/DDBJ databases">
        <title>The Genome Sequence of Thecamonas trahens ATCC 50062.</title>
        <authorList>
            <consortium name="The Broad Institute Genome Sequencing Platform"/>
            <person name="Russ C."/>
            <person name="Cuomo C."/>
            <person name="Shea T."/>
            <person name="Young S.K."/>
            <person name="Zeng Q."/>
            <person name="Koehrsen M."/>
            <person name="Haas B."/>
            <person name="Borodovsky M."/>
            <person name="Guigo R."/>
            <person name="Alvarado L."/>
            <person name="Berlin A."/>
            <person name="Bochicchio J."/>
            <person name="Borenstein D."/>
            <person name="Chapman S."/>
            <person name="Chen Z."/>
            <person name="Freedman E."/>
            <person name="Gellesch M."/>
            <person name="Goldberg J."/>
            <person name="Griggs A."/>
            <person name="Gujja S."/>
            <person name="Heilman E."/>
            <person name="Heiman D."/>
            <person name="Hepburn T."/>
            <person name="Howarth C."/>
            <person name="Jen D."/>
            <person name="Larson L."/>
            <person name="Mehta T."/>
            <person name="Park D."/>
            <person name="Pearson M."/>
            <person name="Roberts A."/>
            <person name="Saif S."/>
            <person name="Shenoy N."/>
            <person name="Sisk P."/>
            <person name="Stolte C."/>
            <person name="Sykes S."/>
            <person name="Thomson T."/>
            <person name="Walk T."/>
            <person name="White J."/>
            <person name="Yandava C."/>
            <person name="Burger G."/>
            <person name="Gray M.W."/>
            <person name="Holland P.W.H."/>
            <person name="King N."/>
            <person name="Lang F.B.F."/>
            <person name="Roger A.J."/>
            <person name="Ruiz-Trillo I."/>
            <person name="Lander E."/>
            <person name="Nusbaum C."/>
        </authorList>
    </citation>
    <scope>NUCLEOTIDE SEQUENCE [LARGE SCALE GENOMIC DNA]</scope>
    <source>
        <strain evidence="7 8">ATCC 50062</strain>
    </source>
</reference>
<dbReference type="OrthoDB" id="311720at2759"/>
<dbReference type="GO" id="GO:0016020">
    <property type="term" value="C:membrane"/>
    <property type="evidence" value="ECO:0007669"/>
    <property type="project" value="UniProtKB-SubCell"/>
</dbReference>
<protein>
    <submittedName>
        <fullName evidence="7">Transmembrane protein 17</fullName>
    </submittedName>
</protein>
<evidence type="ECO:0000256" key="4">
    <source>
        <dbReference type="ARBA" id="ARBA00023136"/>
    </source>
</evidence>
<keyword evidence="8" id="KW-1185">Reference proteome</keyword>
<evidence type="ECO:0000256" key="2">
    <source>
        <dbReference type="ARBA" id="ARBA00022692"/>
    </source>
</evidence>
<accession>A0A0L0D7S4</accession>
<feature type="transmembrane region" description="Helical" evidence="6">
    <location>
        <begin position="31"/>
        <end position="52"/>
    </location>
</feature>
<organism evidence="7 8">
    <name type="scientific">Thecamonas trahens ATCC 50062</name>
    <dbReference type="NCBI Taxonomy" id="461836"/>
    <lineage>
        <taxon>Eukaryota</taxon>
        <taxon>Apusozoa</taxon>
        <taxon>Apusomonadida</taxon>
        <taxon>Apusomonadidae</taxon>
        <taxon>Thecamonas</taxon>
    </lineage>
</organism>
<dbReference type="OMA" id="ITACIMA"/>
<evidence type="ECO:0000313" key="8">
    <source>
        <dbReference type="Proteomes" id="UP000054408"/>
    </source>
</evidence>
<dbReference type="RefSeq" id="XP_013759696.1">
    <property type="nucleotide sequence ID" value="XM_013904242.1"/>
</dbReference>
<sequence length="249" mass="26880">MEPATHPGGSRQPKLIMTHTQMAASLLLQMLLYYSGLFSLMWGIITACIMAWKWDNLDDAPVFQYITMVVFVIWAVVEPLRIWFGFVGNLKEKVPQLAAHCLLNVFPQIPVLIYLAAFQPSLLPFERVANVIQLLLVIVSAGVGFATTRSLVRNQTSQFYLNQFEADGVDGAEPMIPLTAFGTPPPASSEPPARSASGADLVHSTSAASVTSADTAAARAAARSSARSSAVPLDTLNALNTTPPGLRRR</sequence>
<gene>
    <name evidence="7" type="ORF">AMSG_03792</name>
</gene>
<dbReference type="Proteomes" id="UP000054408">
    <property type="component" value="Unassembled WGS sequence"/>
</dbReference>
<evidence type="ECO:0000256" key="3">
    <source>
        <dbReference type="ARBA" id="ARBA00022989"/>
    </source>
</evidence>
<dbReference type="STRING" id="461836.A0A0L0D7S4"/>
<evidence type="ECO:0000256" key="6">
    <source>
        <dbReference type="SAM" id="Phobius"/>
    </source>
</evidence>
<feature type="transmembrane region" description="Helical" evidence="6">
    <location>
        <begin position="64"/>
        <end position="85"/>
    </location>
</feature>
<feature type="transmembrane region" description="Helical" evidence="6">
    <location>
        <begin position="97"/>
        <end position="119"/>
    </location>
</feature>
<dbReference type="eggNOG" id="ENOG502SA3U">
    <property type="taxonomic scope" value="Eukaryota"/>
</dbReference>
<evidence type="ECO:0000256" key="5">
    <source>
        <dbReference type="SAM" id="MobiDB-lite"/>
    </source>
</evidence>
<dbReference type="GeneID" id="25563365"/>
<proteinExistence type="predicted"/>
<feature type="region of interest" description="Disordered" evidence="5">
    <location>
        <begin position="182"/>
        <end position="202"/>
    </location>
</feature>
<dbReference type="Pfam" id="PF09799">
    <property type="entry name" value="Transmemb_17"/>
    <property type="match status" value="1"/>
</dbReference>
<keyword evidence="4 6" id="KW-0472">Membrane</keyword>
<evidence type="ECO:0000313" key="7">
    <source>
        <dbReference type="EMBL" id="KNC47358.1"/>
    </source>
</evidence>
<feature type="compositionally biased region" description="Low complexity" evidence="5">
    <location>
        <begin position="190"/>
        <end position="202"/>
    </location>
</feature>
<evidence type="ECO:0000256" key="1">
    <source>
        <dbReference type="ARBA" id="ARBA00004141"/>
    </source>
</evidence>
<dbReference type="AlphaFoldDB" id="A0A0L0D7S4"/>
<dbReference type="GO" id="GO:0035869">
    <property type="term" value="C:ciliary transition zone"/>
    <property type="evidence" value="ECO:0007669"/>
    <property type="project" value="TreeGrafter"/>
</dbReference>